<dbReference type="Proteomes" id="UP000010087">
    <property type="component" value="Chromosome 2"/>
</dbReference>
<evidence type="ECO:0000313" key="3">
    <source>
        <dbReference type="Proteomes" id="UP000010087"/>
    </source>
</evidence>
<proteinExistence type="predicted"/>
<feature type="region of interest" description="Disordered" evidence="1">
    <location>
        <begin position="143"/>
        <end position="183"/>
    </location>
</feature>
<dbReference type="AlphaFoldDB" id="A0A0H3HTP9"/>
<evidence type="ECO:0000313" key="2">
    <source>
        <dbReference type="EMBL" id="AFI69276.1"/>
    </source>
</evidence>
<reference evidence="2 3" key="1">
    <citation type="journal article" date="2012" name="PLoS ONE">
        <title>Evolution of Burkholderia pseudomallei in recurrent melioidosis.</title>
        <authorList>
            <person name="Hayden H.S."/>
            <person name="Lim R."/>
            <person name="Brittnacher M.J."/>
            <person name="Sims E.H."/>
            <person name="Ramage E.R."/>
            <person name="Fong C."/>
            <person name="Wu Z."/>
            <person name="Crist E."/>
            <person name="Chang J."/>
            <person name="Zhou Y."/>
            <person name="Radey M."/>
            <person name="Rohmer L."/>
            <person name="Haugen E."/>
            <person name="Gillett W."/>
            <person name="Wuthiekanun V."/>
            <person name="Peacock S.J."/>
            <person name="Kaul R."/>
            <person name="Miller S.I."/>
            <person name="Manoil C."/>
            <person name="Jacobs M.A."/>
        </authorList>
    </citation>
    <scope>NUCLEOTIDE SEQUENCE [LARGE SCALE GENOMIC DNA]</scope>
    <source>
        <strain evidence="2 3">1026b</strain>
    </source>
</reference>
<accession>A0A0H3HTP9</accession>
<protein>
    <submittedName>
        <fullName evidence="2">Uncharacterized protein</fullName>
    </submittedName>
</protein>
<dbReference type="KEGG" id="bpz:BP1026B_II1024"/>
<name>A0A0H3HTP9_BURP2</name>
<sequence>MAAVAASNFEIARLPLALKSRCPRDVAARAADAPPPRRAAHADMFRLSSRCRPISAPPTTCRNCRVRRVRRPCTPRALRAAAICHPPPTARRSPCGYRHAATLRPIDIHASYARTPPHTRHARRARSIAARLPAALPRRVGGALRTRARGTRAASEALPERRSAPTLVAPQAAPPQSAGVCVQ</sequence>
<evidence type="ECO:0000256" key="1">
    <source>
        <dbReference type="SAM" id="MobiDB-lite"/>
    </source>
</evidence>
<organism evidence="2 3">
    <name type="scientific">Burkholderia pseudomallei (strain 1026b)</name>
    <dbReference type="NCBI Taxonomy" id="884204"/>
    <lineage>
        <taxon>Bacteria</taxon>
        <taxon>Pseudomonadati</taxon>
        <taxon>Pseudomonadota</taxon>
        <taxon>Betaproteobacteria</taxon>
        <taxon>Burkholderiales</taxon>
        <taxon>Burkholderiaceae</taxon>
        <taxon>Burkholderia</taxon>
        <taxon>pseudomallei group</taxon>
    </lineage>
</organism>
<dbReference type="EMBL" id="CP002834">
    <property type="protein sequence ID" value="AFI69276.1"/>
    <property type="molecule type" value="Genomic_DNA"/>
</dbReference>
<gene>
    <name evidence="2" type="ordered locus">BP1026B_II1024</name>
</gene>